<dbReference type="SMART" id="SM00028">
    <property type="entry name" value="TPR"/>
    <property type="match status" value="7"/>
</dbReference>
<dbReference type="EMBL" id="JBHUOS010000002">
    <property type="protein sequence ID" value="MFD2915104.1"/>
    <property type="molecule type" value="Genomic_DNA"/>
</dbReference>
<dbReference type="SUPFAM" id="SSF55874">
    <property type="entry name" value="ATPase domain of HSP90 chaperone/DNA topoisomerase II/histidine kinase"/>
    <property type="match status" value="1"/>
</dbReference>
<comment type="caution">
    <text evidence="5">The sequence shown here is derived from an EMBL/GenBank/DDBJ whole genome shotgun (WGS) entry which is preliminary data.</text>
</comment>
<feature type="transmembrane region" description="Helical" evidence="2">
    <location>
        <begin position="411"/>
        <end position="430"/>
    </location>
</feature>
<dbReference type="Proteomes" id="UP001597548">
    <property type="component" value="Unassembled WGS sequence"/>
</dbReference>
<evidence type="ECO:0000313" key="5">
    <source>
        <dbReference type="EMBL" id="MFD2915104.1"/>
    </source>
</evidence>
<evidence type="ECO:0000256" key="3">
    <source>
        <dbReference type="SAM" id="SignalP"/>
    </source>
</evidence>
<dbReference type="Gene3D" id="1.25.40.10">
    <property type="entry name" value="Tetratricopeptide repeat domain"/>
    <property type="match status" value="2"/>
</dbReference>
<name>A0ABW5ZQ30_9FLAO</name>
<keyword evidence="1" id="KW-0802">TPR repeat</keyword>
<dbReference type="InterPro" id="IPR050640">
    <property type="entry name" value="Bact_2-comp_sensor_kinase"/>
</dbReference>
<organism evidence="5 6">
    <name type="scientific">Psychroserpens luteus</name>
    <dbReference type="NCBI Taxonomy" id="1434066"/>
    <lineage>
        <taxon>Bacteria</taxon>
        <taxon>Pseudomonadati</taxon>
        <taxon>Bacteroidota</taxon>
        <taxon>Flavobacteriia</taxon>
        <taxon>Flavobacteriales</taxon>
        <taxon>Flavobacteriaceae</taxon>
        <taxon>Psychroserpens</taxon>
    </lineage>
</organism>
<dbReference type="RefSeq" id="WP_241738329.1">
    <property type="nucleotide sequence ID" value="NZ_JADILU010000005.1"/>
</dbReference>
<dbReference type="PROSITE" id="PS50005">
    <property type="entry name" value="TPR"/>
    <property type="match status" value="2"/>
</dbReference>
<reference evidence="6" key="1">
    <citation type="journal article" date="2019" name="Int. J. Syst. Evol. Microbiol.">
        <title>The Global Catalogue of Microorganisms (GCM) 10K type strain sequencing project: providing services to taxonomists for standard genome sequencing and annotation.</title>
        <authorList>
            <consortium name="The Broad Institute Genomics Platform"/>
            <consortium name="The Broad Institute Genome Sequencing Center for Infectious Disease"/>
            <person name="Wu L."/>
            <person name="Ma J."/>
        </authorList>
    </citation>
    <scope>NUCLEOTIDE SEQUENCE [LARGE SCALE GENOMIC DNA]</scope>
    <source>
        <strain evidence="6">KCTC 32514</strain>
    </source>
</reference>
<dbReference type="Pfam" id="PF06580">
    <property type="entry name" value="His_kinase"/>
    <property type="match status" value="1"/>
</dbReference>
<feature type="repeat" description="TPR" evidence="1">
    <location>
        <begin position="173"/>
        <end position="206"/>
    </location>
</feature>
<dbReference type="InterPro" id="IPR019734">
    <property type="entry name" value="TPR_rpt"/>
</dbReference>
<gene>
    <name evidence="5" type="ORF">ACFS29_05605</name>
</gene>
<feature type="chain" id="PRO_5047306152" evidence="3">
    <location>
        <begin position="33"/>
        <end position="660"/>
    </location>
</feature>
<dbReference type="PANTHER" id="PTHR34220:SF7">
    <property type="entry name" value="SENSOR HISTIDINE KINASE YPDA"/>
    <property type="match status" value="1"/>
</dbReference>
<evidence type="ECO:0000313" key="6">
    <source>
        <dbReference type="Proteomes" id="UP001597548"/>
    </source>
</evidence>
<keyword evidence="6" id="KW-1185">Reference proteome</keyword>
<keyword evidence="2" id="KW-1133">Transmembrane helix</keyword>
<dbReference type="Pfam" id="PF13424">
    <property type="entry name" value="TPR_12"/>
    <property type="match status" value="2"/>
</dbReference>
<feature type="domain" description="Signal transduction histidine kinase internal region" evidence="4">
    <location>
        <begin position="445"/>
        <end position="523"/>
    </location>
</feature>
<feature type="repeat" description="TPR" evidence="1">
    <location>
        <begin position="213"/>
        <end position="246"/>
    </location>
</feature>
<sequence length="660" mass="76288">MNHLKFHIVKSPTNFLVVICLCFNLSFQLSFAQDSDNDFEKDMTNLASLKPKNFATIDSTFKKYSQDSIKMKTLIKTSKGLNYLEGEGYGLNALGVIYRNISHYEQSIEIHKKANNLADISNNKEFEIISLNNIGVAYRRMDLVKPALDFHTKALDIARSIENPSNTVSYNIAVSQNSIGNIYLILEQYELALKQFEKSLQIEKQASNRLGLAINYQNIGYAYEAQGDLESALRNYKLSLEFNEQLNSNLGRVICYNSIGQVFIKQKKYIDAEVIIEKAYKKALKINDQFYIAASLINLGWVQKEMGRIEASKAHLKKGLEVAKQYNLNLSIVEADKHLSELYNITKDYKSALSHYKESVEIEKTINNDRNLRYVNDVIIQYENEAKNNEIKALATENQVWKSKLERNKKVFWYSMLILAVIVGVLVSLYRNRQLNQEKQILTLEQDMLRSQMNPHFIFNSLNSIKLYIINNEKENAVYYLNKFSKLIRKILVASSEKENTLEDELDTMKLYMNIENIRFSNEIDFEIHVDDNINTANIKLPSLVLQPFLENALWHGLSSKKDDKKIKLHVYRTQDDFIMISIKDNGIGRIKSDKINRDKFIKRKSVGIAITKARLANFSKDYTCDYHIEFEDLYDDNKKPIGTNVIVQIPTRSNVMRTA</sequence>
<proteinExistence type="predicted"/>
<accession>A0ABW5ZQ30</accession>
<keyword evidence="3" id="KW-0732">Signal</keyword>
<keyword evidence="2" id="KW-0472">Membrane</keyword>
<dbReference type="InterPro" id="IPR011990">
    <property type="entry name" value="TPR-like_helical_dom_sf"/>
</dbReference>
<feature type="signal peptide" evidence="3">
    <location>
        <begin position="1"/>
        <end position="32"/>
    </location>
</feature>
<dbReference type="InterPro" id="IPR010559">
    <property type="entry name" value="Sig_transdc_His_kin_internal"/>
</dbReference>
<dbReference type="SUPFAM" id="SSF48452">
    <property type="entry name" value="TPR-like"/>
    <property type="match status" value="2"/>
</dbReference>
<dbReference type="PANTHER" id="PTHR34220">
    <property type="entry name" value="SENSOR HISTIDINE KINASE YPDA"/>
    <property type="match status" value="1"/>
</dbReference>
<evidence type="ECO:0000256" key="2">
    <source>
        <dbReference type="SAM" id="Phobius"/>
    </source>
</evidence>
<dbReference type="Gene3D" id="3.30.565.10">
    <property type="entry name" value="Histidine kinase-like ATPase, C-terminal domain"/>
    <property type="match status" value="1"/>
</dbReference>
<dbReference type="InterPro" id="IPR036890">
    <property type="entry name" value="HATPase_C_sf"/>
</dbReference>
<evidence type="ECO:0000259" key="4">
    <source>
        <dbReference type="Pfam" id="PF06580"/>
    </source>
</evidence>
<evidence type="ECO:0000256" key="1">
    <source>
        <dbReference type="PROSITE-ProRule" id="PRU00339"/>
    </source>
</evidence>
<protein>
    <submittedName>
        <fullName evidence="5">Tetratricopeptide repeat protein</fullName>
    </submittedName>
</protein>
<keyword evidence="2" id="KW-0812">Transmembrane</keyword>